<evidence type="ECO:0000256" key="4">
    <source>
        <dbReference type="ARBA" id="ARBA00023136"/>
    </source>
</evidence>
<organism evidence="6 7">
    <name type="scientific">Pyxidicoccus parkwayensis</name>
    <dbReference type="NCBI Taxonomy" id="2813578"/>
    <lineage>
        <taxon>Bacteria</taxon>
        <taxon>Pseudomonadati</taxon>
        <taxon>Myxococcota</taxon>
        <taxon>Myxococcia</taxon>
        <taxon>Myxococcales</taxon>
        <taxon>Cystobacterineae</taxon>
        <taxon>Myxococcaceae</taxon>
        <taxon>Pyxidicoccus</taxon>
    </lineage>
</organism>
<dbReference type="RefSeq" id="WP_206725458.1">
    <property type="nucleotide sequence ID" value="NZ_CP071090.1"/>
</dbReference>
<feature type="transmembrane region" description="Helical" evidence="5">
    <location>
        <begin position="102"/>
        <end position="119"/>
    </location>
</feature>
<accession>A0ABX7P1K3</accession>
<dbReference type="InterPro" id="IPR001898">
    <property type="entry name" value="SLC13A/DASS"/>
</dbReference>
<dbReference type="NCBIfam" id="TIGR00785">
    <property type="entry name" value="dass"/>
    <property type="match status" value="1"/>
</dbReference>
<feature type="transmembrane region" description="Helical" evidence="5">
    <location>
        <begin position="232"/>
        <end position="252"/>
    </location>
</feature>
<name>A0ABX7P1K3_9BACT</name>
<feature type="transmembrane region" description="Helical" evidence="5">
    <location>
        <begin position="140"/>
        <end position="173"/>
    </location>
</feature>
<dbReference type="PANTHER" id="PTHR10283:SF82">
    <property type="entry name" value="SOLUTE CARRIER FAMILY 13 MEMBER 2"/>
    <property type="match status" value="1"/>
</dbReference>
<feature type="transmembrane region" description="Helical" evidence="5">
    <location>
        <begin position="391"/>
        <end position="418"/>
    </location>
</feature>
<proteinExistence type="predicted"/>
<keyword evidence="4 5" id="KW-0472">Membrane</keyword>
<evidence type="ECO:0000256" key="1">
    <source>
        <dbReference type="ARBA" id="ARBA00004141"/>
    </source>
</evidence>
<evidence type="ECO:0000313" key="6">
    <source>
        <dbReference type="EMBL" id="QSQ23887.1"/>
    </source>
</evidence>
<dbReference type="EMBL" id="CP071090">
    <property type="protein sequence ID" value="QSQ23887.1"/>
    <property type="molecule type" value="Genomic_DNA"/>
</dbReference>
<keyword evidence="7" id="KW-1185">Reference proteome</keyword>
<feature type="transmembrane region" description="Helical" evidence="5">
    <location>
        <begin position="285"/>
        <end position="307"/>
    </location>
</feature>
<gene>
    <name evidence="6" type="ORF">JY651_02565</name>
</gene>
<comment type="subcellular location">
    <subcellularLocation>
        <location evidence="1">Membrane</location>
        <topology evidence="1">Multi-pass membrane protein</topology>
    </subcellularLocation>
</comment>
<evidence type="ECO:0000256" key="3">
    <source>
        <dbReference type="ARBA" id="ARBA00022989"/>
    </source>
</evidence>
<evidence type="ECO:0000256" key="5">
    <source>
        <dbReference type="SAM" id="Phobius"/>
    </source>
</evidence>
<dbReference type="PANTHER" id="PTHR10283">
    <property type="entry name" value="SOLUTE CARRIER FAMILY 13 MEMBER"/>
    <property type="match status" value="1"/>
</dbReference>
<dbReference type="Pfam" id="PF00939">
    <property type="entry name" value="Na_sulph_symp"/>
    <property type="match status" value="1"/>
</dbReference>
<evidence type="ECO:0000256" key="2">
    <source>
        <dbReference type="ARBA" id="ARBA00022692"/>
    </source>
</evidence>
<protein>
    <submittedName>
        <fullName evidence="6">DASS family sodium-coupled anion symporter</fullName>
    </submittedName>
</protein>
<feature type="transmembrane region" description="Helical" evidence="5">
    <location>
        <begin position="357"/>
        <end position="379"/>
    </location>
</feature>
<feature type="transmembrane region" description="Helical" evidence="5">
    <location>
        <begin position="327"/>
        <end position="345"/>
    </location>
</feature>
<keyword evidence="3 5" id="KW-1133">Transmembrane helix</keyword>
<dbReference type="Proteomes" id="UP000662747">
    <property type="component" value="Chromosome"/>
</dbReference>
<reference evidence="6 7" key="1">
    <citation type="submission" date="2021-02" db="EMBL/GenBank/DDBJ databases">
        <title>De Novo genome assembly of isolated myxobacteria.</title>
        <authorList>
            <person name="Stevens D.C."/>
        </authorList>
    </citation>
    <scope>NUCLEOTIDE SEQUENCE [LARGE SCALE GENOMIC DNA]</scope>
    <source>
        <strain evidence="7">SCPEA02</strain>
    </source>
</reference>
<evidence type="ECO:0000313" key="7">
    <source>
        <dbReference type="Proteomes" id="UP000662747"/>
    </source>
</evidence>
<feature type="transmembrane region" description="Helical" evidence="5">
    <location>
        <begin position="66"/>
        <end position="82"/>
    </location>
</feature>
<feature type="transmembrane region" description="Helical" evidence="5">
    <location>
        <begin position="42"/>
        <end position="59"/>
    </location>
</feature>
<sequence>MSQRAAPRTTTGQWVGRIGGPILAALVYFIPSGLHSIPGMGHRPAAAAAVAAWMALWWFTEAVPMGWTALLPLVLFPALGVFGDESVVMSVGHSALPFVDPYIFLFMGGMALGAGLEQWGLHRRIALLIMHAVGTGPRRLLFGMLAATAAVSLWISNTATAVMMVPIGMALVAQLEAAEGRRLEHFGAALMLAVAYGSNIGGIGTKIGSPTNSVFAGVVSRRLGNDVGFVEYMIAALPFVLIFLPIAWAVLWRWARKDAMGPGQGGEVIASELSRLGPLSGGERAVGGVFLVAAVLWIFGDLLRPLLAPFVALAFNGFKLAGKHYEAGVAIAGALVLLLAGRLSVAALRRVPWDTLLLLGGGFALAAGIEASGLSAWLIARLSGLEGLPALAQHGVVATVTIMLSAIASNTATVNVMLNVLPASRPLMAISTFAASCDFALPAGTPPNAIVFGSGYVRLPVMMKAGVLLDVLAALVLTIYGVTWVTWVLP</sequence>
<keyword evidence="2 5" id="KW-0812">Transmembrane</keyword>
<feature type="transmembrane region" description="Helical" evidence="5">
    <location>
        <begin position="12"/>
        <end position="30"/>
    </location>
</feature>
<feature type="transmembrane region" description="Helical" evidence="5">
    <location>
        <begin position="467"/>
        <end position="489"/>
    </location>
</feature>